<protein>
    <recommendedName>
        <fullName evidence="6">S-protein homolog</fullName>
    </recommendedName>
</protein>
<keyword evidence="5" id="KW-0732">Signal</keyword>
<dbReference type="Proteomes" id="UP001497444">
    <property type="component" value="Chromosome 12"/>
</dbReference>
<evidence type="ECO:0000256" key="4">
    <source>
        <dbReference type="ARBA" id="ARBA00022525"/>
    </source>
</evidence>
<dbReference type="Pfam" id="PF05938">
    <property type="entry name" value="Self-incomp_S1"/>
    <property type="match status" value="1"/>
</dbReference>
<proteinExistence type="inferred from homology"/>
<accession>A0ABP0W1C2</accession>
<reference evidence="7" key="1">
    <citation type="submission" date="2024-02" db="EMBL/GenBank/DDBJ databases">
        <authorList>
            <consortium name="ELIXIR-Norway"/>
            <consortium name="Elixir Norway"/>
        </authorList>
    </citation>
    <scope>NUCLEOTIDE SEQUENCE</scope>
</reference>
<dbReference type="PANTHER" id="PTHR31232:SF18">
    <property type="entry name" value="S-PROTEIN HOMOLOG"/>
    <property type="match status" value="1"/>
</dbReference>
<comment type="subcellular location">
    <subcellularLocation>
        <location evidence="1 6">Secreted</location>
    </subcellularLocation>
</comment>
<dbReference type="InterPro" id="IPR010264">
    <property type="entry name" value="Self-incomp_S1"/>
</dbReference>
<evidence type="ECO:0000256" key="2">
    <source>
        <dbReference type="ARBA" id="ARBA00005581"/>
    </source>
</evidence>
<keyword evidence="8" id="KW-1185">Reference proteome</keyword>
<sequence>MFDQFMFGMKKSTNMNHGTKRAFVVVVVVVLCMILMMLMGQAQCDLVTIVNKMYEPLNVHCQSKDTDLGARTLARLEQYSWSFDQDFIGTTLYDCDFSAVGFGLVHVDVFKGWAYKKELPCQRCFDYACDTNCFWVVMPSGFYCGSVLWTLWPPHPSSNKMLNSTNGL</sequence>
<gene>
    <name evidence="7" type="ORF">CSSPJE1EN1_LOCUS5231</name>
</gene>
<evidence type="ECO:0000313" key="8">
    <source>
        <dbReference type="Proteomes" id="UP001497444"/>
    </source>
</evidence>
<comment type="similarity">
    <text evidence="2 6">Belongs to the plant self-incompatibility (S1) protein family.</text>
</comment>
<organism evidence="7 8">
    <name type="scientific">Sphagnum jensenii</name>
    <dbReference type="NCBI Taxonomy" id="128206"/>
    <lineage>
        <taxon>Eukaryota</taxon>
        <taxon>Viridiplantae</taxon>
        <taxon>Streptophyta</taxon>
        <taxon>Embryophyta</taxon>
        <taxon>Bryophyta</taxon>
        <taxon>Sphagnophytina</taxon>
        <taxon>Sphagnopsida</taxon>
        <taxon>Sphagnales</taxon>
        <taxon>Sphagnaceae</taxon>
        <taxon>Sphagnum</taxon>
    </lineage>
</organism>
<dbReference type="EMBL" id="OZ020107">
    <property type="protein sequence ID" value="CAK9259753.1"/>
    <property type="molecule type" value="Genomic_DNA"/>
</dbReference>
<evidence type="ECO:0000256" key="5">
    <source>
        <dbReference type="ARBA" id="ARBA00022729"/>
    </source>
</evidence>
<name>A0ABP0W1C2_9BRYO</name>
<evidence type="ECO:0000313" key="7">
    <source>
        <dbReference type="EMBL" id="CAK9259753.1"/>
    </source>
</evidence>
<evidence type="ECO:0000256" key="1">
    <source>
        <dbReference type="ARBA" id="ARBA00004613"/>
    </source>
</evidence>
<evidence type="ECO:0000256" key="3">
    <source>
        <dbReference type="ARBA" id="ARBA00022471"/>
    </source>
</evidence>
<evidence type="ECO:0000256" key="6">
    <source>
        <dbReference type="RuleBase" id="RU367044"/>
    </source>
</evidence>
<dbReference type="PANTHER" id="PTHR31232">
    <property type="match status" value="1"/>
</dbReference>
<keyword evidence="3 6" id="KW-0713">Self-incompatibility</keyword>
<keyword evidence="4 6" id="KW-0964">Secreted</keyword>